<keyword evidence="1" id="KW-0963">Cytoplasm</keyword>
<sequence>AEERAIRRRDELHERLHTSRSRKSEYERTITSTELEMKGLAKRLKKVQKEYAELRTFVVAAKAGWCSVLRLARENDVERRLHKRELAYMSADELRSMSDKSLGALRLAVANNDDLRDALRLSEDNA</sequence>
<dbReference type="GO" id="GO:0005737">
    <property type="term" value="C:cytoplasm"/>
    <property type="evidence" value="ECO:0007669"/>
    <property type="project" value="TreeGrafter"/>
</dbReference>
<evidence type="ECO:0000313" key="6">
    <source>
        <dbReference type="EMBL" id="OXE30705.1"/>
    </source>
</evidence>
<dbReference type="PANTHER" id="PTHR42963">
    <property type="entry name" value="CHROMOSOME PARTITION PROTEIN MUKB"/>
    <property type="match status" value="1"/>
</dbReference>
<accession>A0A227J8I3</accession>
<keyword evidence="3" id="KW-0226">DNA condensation</keyword>
<dbReference type="GO" id="GO:0030261">
    <property type="term" value="P:chromosome condensation"/>
    <property type="evidence" value="ECO:0007669"/>
    <property type="project" value="UniProtKB-KW"/>
</dbReference>
<dbReference type="EMBL" id="NIXT01001951">
    <property type="protein sequence ID" value="OXE30705.1"/>
    <property type="molecule type" value="Genomic_DNA"/>
</dbReference>
<evidence type="ECO:0000256" key="4">
    <source>
        <dbReference type="ARBA" id="ARBA00023125"/>
    </source>
</evidence>
<evidence type="ECO:0000256" key="5">
    <source>
        <dbReference type="SAM" id="MobiDB-lite"/>
    </source>
</evidence>
<proteinExistence type="predicted"/>
<feature type="non-terminal residue" evidence="6">
    <location>
        <position position="126"/>
    </location>
</feature>
<organism evidence="6 7">
    <name type="scientific">Vibrio parahaemolyticus</name>
    <dbReference type="NCBI Taxonomy" id="670"/>
    <lineage>
        <taxon>Bacteria</taxon>
        <taxon>Pseudomonadati</taxon>
        <taxon>Pseudomonadota</taxon>
        <taxon>Gammaproteobacteria</taxon>
        <taxon>Vibrionales</taxon>
        <taxon>Vibrionaceae</taxon>
        <taxon>Vibrio</taxon>
    </lineage>
</organism>
<feature type="non-terminal residue" evidence="6">
    <location>
        <position position="1"/>
    </location>
</feature>
<protein>
    <recommendedName>
        <fullName evidence="8">Chromosome segregation protein SMC</fullName>
    </recommendedName>
</protein>
<dbReference type="STRING" id="670.ACZ92_11005"/>
<gene>
    <name evidence="6" type="ORF">CA163_21945</name>
</gene>
<evidence type="ECO:0000256" key="2">
    <source>
        <dbReference type="ARBA" id="ARBA00022829"/>
    </source>
</evidence>
<dbReference type="InterPro" id="IPR050308">
    <property type="entry name" value="MukB/SMC"/>
</dbReference>
<comment type="caution">
    <text evidence="6">The sequence shown here is derived from an EMBL/GenBank/DDBJ whole genome shotgun (WGS) entry which is preliminary data.</text>
</comment>
<name>A0A227J8I3_VIBPH</name>
<keyword evidence="4" id="KW-0238">DNA-binding</keyword>
<keyword evidence="2" id="KW-0159">Chromosome partition</keyword>
<dbReference type="Proteomes" id="UP000214596">
    <property type="component" value="Unassembled WGS sequence"/>
</dbReference>
<dbReference type="GO" id="GO:0007059">
    <property type="term" value="P:chromosome segregation"/>
    <property type="evidence" value="ECO:0007669"/>
    <property type="project" value="UniProtKB-KW"/>
</dbReference>
<dbReference type="GO" id="GO:0003677">
    <property type="term" value="F:DNA binding"/>
    <property type="evidence" value="ECO:0007669"/>
    <property type="project" value="UniProtKB-KW"/>
</dbReference>
<feature type="region of interest" description="Disordered" evidence="5">
    <location>
        <begin position="1"/>
        <end position="27"/>
    </location>
</feature>
<evidence type="ECO:0008006" key="8">
    <source>
        <dbReference type="Google" id="ProtNLM"/>
    </source>
</evidence>
<evidence type="ECO:0000313" key="7">
    <source>
        <dbReference type="Proteomes" id="UP000214596"/>
    </source>
</evidence>
<dbReference type="AlphaFoldDB" id="A0A227J8I3"/>
<reference evidence="6 7" key="1">
    <citation type="journal article" date="2017" name="Appl. Environ. Microbiol.">
        <title>Parallel evolution of two clades of a major Atlantic endemic Vibrio parahaemolyticus pathogen lineage by independent acquisition of related pathogenicity islands.</title>
        <authorList>
            <person name="Xu F."/>
            <person name="Gonzalez-Escalona N."/>
            <person name="Drees K.P."/>
            <person name="Sebra R.P."/>
            <person name="Cooper V.S."/>
            <person name="Jones S.H."/>
            <person name="Whistler C.A."/>
        </authorList>
    </citation>
    <scope>NUCLEOTIDE SEQUENCE [LARGE SCALE GENOMIC DNA]</scope>
    <source>
        <strain evidence="6 7">MAVP-3</strain>
    </source>
</reference>
<evidence type="ECO:0000256" key="3">
    <source>
        <dbReference type="ARBA" id="ARBA00023067"/>
    </source>
</evidence>
<evidence type="ECO:0000256" key="1">
    <source>
        <dbReference type="ARBA" id="ARBA00022490"/>
    </source>
</evidence>
<dbReference type="PANTHER" id="PTHR42963:SF1">
    <property type="entry name" value="DUF4476 DOMAIN-CONTAINING PROTEIN"/>
    <property type="match status" value="1"/>
</dbReference>